<evidence type="ECO:0000313" key="7">
    <source>
        <dbReference type="Proteomes" id="UP000510686"/>
    </source>
</evidence>
<dbReference type="PANTHER" id="PTHR14396">
    <property type="entry name" value="CLASPIN"/>
    <property type="match status" value="1"/>
</dbReference>
<dbReference type="EMBL" id="CP058935">
    <property type="protein sequence ID" value="QLI71037.1"/>
    <property type="molecule type" value="Genomic_DNA"/>
</dbReference>
<dbReference type="Pfam" id="PF09444">
    <property type="entry name" value="MRC1"/>
    <property type="match status" value="1"/>
</dbReference>
<feature type="compositionally biased region" description="Basic and acidic residues" evidence="4">
    <location>
        <begin position="894"/>
        <end position="904"/>
    </location>
</feature>
<feature type="compositionally biased region" description="Basic and acidic residues" evidence="4">
    <location>
        <begin position="1250"/>
        <end position="1265"/>
    </location>
</feature>
<evidence type="ECO:0000313" key="6">
    <source>
        <dbReference type="EMBL" id="QLI71037.1"/>
    </source>
</evidence>
<feature type="compositionally biased region" description="Polar residues" evidence="4">
    <location>
        <begin position="1053"/>
        <end position="1071"/>
    </location>
</feature>
<feature type="region of interest" description="Disordered" evidence="4">
    <location>
        <begin position="533"/>
        <end position="643"/>
    </location>
</feature>
<dbReference type="InterPro" id="IPR018564">
    <property type="entry name" value="Repl_chkpnt_MRC1_dom"/>
</dbReference>
<dbReference type="OrthoDB" id="2130597at2759"/>
<protein>
    <recommendedName>
        <fullName evidence="5">DNA replication checkpoint mediator MRC1 domain-containing protein</fullName>
    </recommendedName>
</protein>
<feature type="compositionally biased region" description="Basic and acidic residues" evidence="4">
    <location>
        <begin position="533"/>
        <end position="553"/>
    </location>
</feature>
<feature type="compositionally biased region" description="Basic and acidic residues" evidence="4">
    <location>
        <begin position="253"/>
        <end position="264"/>
    </location>
</feature>
<feature type="compositionally biased region" description="Polar residues" evidence="4">
    <location>
        <begin position="321"/>
        <end position="334"/>
    </location>
</feature>
<dbReference type="Proteomes" id="UP000510686">
    <property type="component" value="Chromosome 4"/>
</dbReference>
<feature type="region of interest" description="Disordered" evidence="4">
    <location>
        <begin position="235"/>
        <end position="273"/>
    </location>
</feature>
<feature type="compositionally biased region" description="Polar residues" evidence="4">
    <location>
        <begin position="90"/>
        <end position="105"/>
    </location>
</feature>
<feature type="compositionally biased region" description="Low complexity" evidence="4">
    <location>
        <begin position="1211"/>
        <end position="1226"/>
    </location>
</feature>
<name>A0A7D5V001_9HYPO</name>
<organism evidence="6 7">
    <name type="scientific">Metarhizium brunneum</name>
    <dbReference type="NCBI Taxonomy" id="500148"/>
    <lineage>
        <taxon>Eukaryota</taxon>
        <taxon>Fungi</taxon>
        <taxon>Dikarya</taxon>
        <taxon>Ascomycota</taxon>
        <taxon>Pezizomycotina</taxon>
        <taxon>Sordariomycetes</taxon>
        <taxon>Hypocreomycetidae</taxon>
        <taxon>Hypocreales</taxon>
        <taxon>Clavicipitaceae</taxon>
        <taxon>Metarhizium</taxon>
    </lineage>
</organism>
<keyword evidence="2" id="KW-0597">Phosphoprotein</keyword>
<evidence type="ECO:0000256" key="3">
    <source>
        <dbReference type="ARBA" id="ARBA00023242"/>
    </source>
</evidence>
<dbReference type="GO" id="GO:0005634">
    <property type="term" value="C:nucleus"/>
    <property type="evidence" value="ECO:0007669"/>
    <property type="project" value="UniProtKB-SubCell"/>
</dbReference>
<dbReference type="GO" id="GO:0033314">
    <property type="term" value="P:mitotic DNA replication checkpoint signaling"/>
    <property type="evidence" value="ECO:0007669"/>
    <property type="project" value="TreeGrafter"/>
</dbReference>
<dbReference type="GeneID" id="26241679"/>
<dbReference type="PANTHER" id="PTHR14396:SF10">
    <property type="entry name" value="CLASPIN"/>
    <property type="match status" value="1"/>
</dbReference>
<evidence type="ECO:0000256" key="1">
    <source>
        <dbReference type="ARBA" id="ARBA00004123"/>
    </source>
</evidence>
<feature type="compositionally biased region" description="Acidic residues" evidence="4">
    <location>
        <begin position="241"/>
        <end position="252"/>
    </location>
</feature>
<accession>A0A7D5V001</accession>
<reference evidence="6 7" key="1">
    <citation type="submission" date="2020-07" db="EMBL/GenBank/DDBJ databases">
        <title>Telomere length de novo assembly of all 7 chromosomes of the fungus, Metarhizium brunneum, using a novel assembly pipeline.</title>
        <authorList>
            <person name="Saud z."/>
            <person name="Kortsinoglou A."/>
            <person name="Kouvelis V.N."/>
            <person name="Butt T.M."/>
        </authorList>
    </citation>
    <scope>NUCLEOTIDE SEQUENCE [LARGE SCALE GENOMIC DNA]</scope>
    <source>
        <strain evidence="6 7">4556</strain>
    </source>
</reference>
<keyword evidence="3" id="KW-0539">Nucleus</keyword>
<dbReference type="RefSeq" id="XP_014545646.1">
    <property type="nucleotide sequence ID" value="XM_014690160.1"/>
</dbReference>
<feature type="compositionally biased region" description="Acidic residues" evidence="4">
    <location>
        <begin position="559"/>
        <end position="612"/>
    </location>
</feature>
<proteinExistence type="predicted"/>
<evidence type="ECO:0000256" key="2">
    <source>
        <dbReference type="ARBA" id="ARBA00022553"/>
    </source>
</evidence>
<feature type="compositionally biased region" description="Acidic residues" evidence="4">
    <location>
        <begin position="1143"/>
        <end position="1158"/>
    </location>
</feature>
<feature type="compositionally biased region" description="Acidic residues" evidence="4">
    <location>
        <begin position="905"/>
        <end position="915"/>
    </location>
</feature>
<feature type="region of interest" description="Disordered" evidence="4">
    <location>
        <begin position="310"/>
        <end position="360"/>
    </location>
</feature>
<dbReference type="GO" id="GO:0007095">
    <property type="term" value="P:mitotic G2 DNA damage checkpoint signaling"/>
    <property type="evidence" value="ECO:0007669"/>
    <property type="project" value="TreeGrafter"/>
</dbReference>
<feature type="region of interest" description="Disordered" evidence="4">
    <location>
        <begin position="1211"/>
        <end position="1274"/>
    </location>
</feature>
<dbReference type="GO" id="GO:0010997">
    <property type="term" value="F:anaphase-promoting complex binding"/>
    <property type="evidence" value="ECO:0007669"/>
    <property type="project" value="TreeGrafter"/>
</dbReference>
<gene>
    <name evidence="6" type="ORF">G6M90_00g074200</name>
</gene>
<comment type="subcellular location">
    <subcellularLocation>
        <location evidence="1">Nucleus</location>
    </subcellularLocation>
</comment>
<dbReference type="InterPro" id="IPR024146">
    <property type="entry name" value="Claspin"/>
</dbReference>
<keyword evidence="7" id="KW-1185">Reference proteome</keyword>
<feature type="domain" description="DNA replication checkpoint mediator MRC1" evidence="5">
    <location>
        <begin position="896"/>
        <end position="1035"/>
    </location>
</feature>
<evidence type="ECO:0000256" key="4">
    <source>
        <dbReference type="SAM" id="MobiDB-lite"/>
    </source>
</evidence>
<feature type="region of interest" description="Disordered" evidence="4">
    <location>
        <begin position="981"/>
        <end position="1006"/>
    </location>
</feature>
<dbReference type="KEGG" id="mbrn:26241679"/>
<feature type="compositionally biased region" description="Low complexity" evidence="4">
    <location>
        <begin position="613"/>
        <end position="625"/>
    </location>
</feature>
<sequence>MALPRVSSPASRGGSPEPLTPRSKIRALLATVESSDDEGPHTGNRKSKSSLISQLPRKIHSSPRLAQNDNESDESDVAVRPRGKLASRMQGGSANTKSASQSPSAPETARERVRRMLQRDEAEQQENSVAHGDQDDELPTAPRRLKRRAPVDDESDAAERTSRSHSPGLFVSSPMRPSPVKSAAGAADSDNDLPPLKSDRFQALVERKRQERLAREAAEEARRVERRAQQEHLASELEQLVSDDDVDGITDDEGGRRLTQEVRPTRKASKKAIEEMNRETQRMARSMQLAHEAKTKKKISKASLFQRFHYKPVGGGETTLPAANSSSRPTTPQSDVEMGHADTPPSSPPLGKQDGGRLVNEDTAVPTENIEAAAQPGVAAKTASLTMASVDAGSQARPKRRVRVRLPVMPTNAVTIDTDDDLQITTSVKDKVDALFANIPSKTSSKTQSLQIFRALAQVKSPGKESRGKKDQSRMNPGELQAYLQLKARQQAKLERDRRLEVLKGQGIVIQTAEERERQEQEVEDIVAKARQEAQKLMEEERSEAKRQQKENGEVDPLAWDDSDDEEYQDPAEEADAEASELEMSGSEDEAEADGTEEDEGAENPLFDEEADSSASEAETAAQDQADMDEMEQPAPRRQRRVRNKAILVLSDDEGEVQATPRPVKVTATQMTPAGAGTISPVAPGSVLRSAKKTFIPGLPVQGPAGLGLTQIFAGTMDSQMSDCAAGPTQSMMPDFDHFPDSNFSATMDEPIEEMIVDSQQEETQGVQLNLSQSQMHGLGTLIANGMQTQLSETLELSQDVGLQQHTPLRDRFVDPPFSTVETMIADKQDVDMSQESPVVRRGRLRRRMDMSPAETAIPEASEPSAPSIQGNAFQAMQDAAKKEQRLRLADDFDRKKSKAKEMVEEQAEESEDEYAGLGGVDGEDSDNESNGSMEEMIDDAALNENDKRKLAAFYADRERANDEQQVERLFKDITSGMLRRKRGGDFDLSDSDSDGEARKRMKRRQFAKMQKALFADERVKKIAENPGNQAFMRTIEDRDSDDEIDLLGALDTPSQADSESQNDTQEQAQHPTLIPDSQPTQPQPQPQPQPLSSTADNSRAPASMRRTKNGKKPSNIGEVRETLSNLLDEPHGSIIPATEVGSDSEGEQQQEEADDDDLSRSNKENQPVVDRISLKRNTSSTSSTVRMAFTTQTSSSFKVPALLRRATTNSSLMSGSSGSSAMSSVGGFGDDAKIKKGAGKKSGIGGFARENEQRAKVQESERRRQERRVKGARGRIGMVGGILGKGTFG</sequence>
<feature type="region of interest" description="Disordered" evidence="4">
    <location>
        <begin position="1"/>
        <end position="199"/>
    </location>
</feature>
<feature type="region of interest" description="Disordered" evidence="4">
    <location>
        <begin position="1025"/>
        <end position="1183"/>
    </location>
</feature>
<evidence type="ECO:0000259" key="5">
    <source>
        <dbReference type="Pfam" id="PF09444"/>
    </source>
</evidence>
<feature type="region of interest" description="Disordered" evidence="4">
    <location>
        <begin position="894"/>
        <end position="935"/>
    </location>
</feature>